<dbReference type="SUPFAM" id="SSF53474">
    <property type="entry name" value="alpha/beta-Hydrolases"/>
    <property type="match status" value="1"/>
</dbReference>
<name>A0ABX7P5H6_9BACT</name>
<evidence type="ECO:0000313" key="4">
    <source>
        <dbReference type="Proteomes" id="UP000662747"/>
    </source>
</evidence>
<dbReference type="Proteomes" id="UP000662747">
    <property type="component" value="Chromosome"/>
</dbReference>
<sequence length="315" mass="34559">MSQEPRKTEPVISTHQQSDGYRSHYRRWGRSEGSDVLVYLHGGISHAGWQAPLGEAITASSEVTFIALDRRGSGLNSEARGHLISEEREVEDIASFLEAIGGSFRRVHLGGWCFGAQVASIVAARLASRGVLTSLVLVAPGYVYTERYSDVLRLSMQAVSEVVKELGVTPEPLRAFVPVPLQTSDFTDKPQWLKFVEEDTLRLSRVTQSTVKVWGELGDRSRSTLGELGGLPVLAVFGSRDRLVDLERTKAMLLERVHPAPTIELMSTHHALHFEDPRALADLILRFISSQEPRLTAVAASRPGVATATAQQRGA</sequence>
<protein>
    <submittedName>
        <fullName evidence="3">Alpha/beta hydrolase</fullName>
    </submittedName>
</protein>
<reference evidence="3 4" key="1">
    <citation type="submission" date="2021-02" db="EMBL/GenBank/DDBJ databases">
        <title>De Novo genome assembly of isolated myxobacteria.</title>
        <authorList>
            <person name="Stevens D.C."/>
        </authorList>
    </citation>
    <scope>NUCLEOTIDE SEQUENCE [LARGE SCALE GENOMIC DNA]</scope>
    <source>
        <strain evidence="4">SCPEA02</strain>
    </source>
</reference>
<feature type="region of interest" description="Disordered" evidence="1">
    <location>
        <begin position="1"/>
        <end position="20"/>
    </location>
</feature>
<evidence type="ECO:0000259" key="2">
    <source>
        <dbReference type="Pfam" id="PF12146"/>
    </source>
</evidence>
<dbReference type="GO" id="GO:0016787">
    <property type="term" value="F:hydrolase activity"/>
    <property type="evidence" value="ECO:0007669"/>
    <property type="project" value="UniProtKB-KW"/>
</dbReference>
<accession>A0ABX7P5H6</accession>
<feature type="compositionally biased region" description="Polar residues" evidence="1">
    <location>
        <begin position="11"/>
        <end position="20"/>
    </location>
</feature>
<dbReference type="PANTHER" id="PTHR43798">
    <property type="entry name" value="MONOACYLGLYCEROL LIPASE"/>
    <property type="match status" value="1"/>
</dbReference>
<gene>
    <name evidence="3" type="ORF">JY651_12425</name>
</gene>
<organism evidence="3 4">
    <name type="scientific">Pyxidicoccus parkwayensis</name>
    <dbReference type="NCBI Taxonomy" id="2813578"/>
    <lineage>
        <taxon>Bacteria</taxon>
        <taxon>Pseudomonadati</taxon>
        <taxon>Myxococcota</taxon>
        <taxon>Myxococcia</taxon>
        <taxon>Myxococcales</taxon>
        <taxon>Cystobacterineae</taxon>
        <taxon>Myxococcaceae</taxon>
        <taxon>Pyxidicoccus</taxon>
    </lineage>
</organism>
<feature type="domain" description="Serine aminopeptidase S33" evidence="2">
    <location>
        <begin position="36"/>
        <end position="273"/>
    </location>
</feature>
<evidence type="ECO:0000313" key="3">
    <source>
        <dbReference type="EMBL" id="QSQ25681.1"/>
    </source>
</evidence>
<dbReference type="Pfam" id="PF12146">
    <property type="entry name" value="Hydrolase_4"/>
    <property type="match status" value="1"/>
</dbReference>
<dbReference type="InterPro" id="IPR050266">
    <property type="entry name" value="AB_hydrolase_sf"/>
</dbReference>
<dbReference type="InterPro" id="IPR029058">
    <property type="entry name" value="AB_hydrolase_fold"/>
</dbReference>
<dbReference type="Gene3D" id="3.40.50.1820">
    <property type="entry name" value="alpha/beta hydrolase"/>
    <property type="match status" value="1"/>
</dbReference>
<dbReference type="PANTHER" id="PTHR43798:SF33">
    <property type="entry name" value="HYDROLASE, PUTATIVE (AFU_ORTHOLOGUE AFUA_2G14860)-RELATED"/>
    <property type="match status" value="1"/>
</dbReference>
<dbReference type="EMBL" id="CP071090">
    <property type="protein sequence ID" value="QSQ25681.1"/>
    <property type="molecule type" value="Genomic_DNA"/>
</dbReference>
<evidence type="ECO:0000256" key="1">
    <source>
        <dbReference type="SAM" id="MobiDB-lite"/>
    </source>
</evidence>
<keyword evidence="3" id="KW-0378">Hydrolase</keyword>
<dbReference type="InterPro" id="IPR022742">
    <property type="entry name" value="Hydrolase_4"/>
</dbReference>
<dbReference type="RefSeq" id="WP_206727234.1">
    <property type="nucleotide sequence ID" value="NZ_CP071090.1"/>
</dbReference>
<proteinExistence type="predicted"/>
<keyword evidence="4" id="KW-1185">Reference proteome</keyword>